<dbReference type="PANTHER" id="PTHR31375">
    <property type="match status" value="1"/>
</dbReference>
<dbReference type="FunFam" id="2.160.20.10:FF:000028">
    <property type="entry name" value="Polygalacturonase QRT2"/>
    <property type="match status" value="1"/>
</dbReference>
<evidence type="ECO:0000256" key="1">
    <source>
        <dbReference type="ARBA" id="ARBA00004191"/>
    </source>
</evidence>
<evidence type="ECO:0000256" key="8">
    <source>
        <dbReference type="ARBA" id="ARBA00023295"/>
    </source>
</evidence>
<gene>
    <name evidence="14" type="ORF">OPV22_022203</name>
</gene>
<keyword evidence="8 12" id="KW-0326">Glycosidase</keyword>
<evidence type="ECO:0000313" key="15">
    <source>
        <dbReference type="Proteomes" id="UP001222027"/>
    </source>
</evidence>
<dbReference type="SUPFAM" id="SSF51126">
    <property type="entry name" value="Pectin lyase-like"/>
    <property type="match status" value="1"/>
</dbReference>
<dbReference type="EC" id="3.2.1.15" evidence="3"/>
<dbReference type="GO" id="GO:0009901">
    <property type="term" value="P:anther dehiscence"/>
    <property type="evidence" value="ECO:0007669"/>
    <property type="project" value="UniProtKB-ARBA"/>
</dbReference>
<dbReference type="GO" id="GO:0004650">
    <property type="term" value="F:polygalacturonase activity"/>
    <property type="evidence" value="ECO:0007669"/>
    <property type="project" value="UniProtKB-EC"/>
</dbReference>
<evidence type="ECO:0000256" key="13">
    <source>
        <dbReference type="SAM" id="SignalP"/>
    </source>
</evidence>
<proteinExistence type="inferred from homology"/>
<dbReference type="GO" id="GO:0010047">
    <property type="term" value="P:fruit dehiscence"/>
    <property type="evidence" value="ECO:0007669"/>
    <property type="project" value="UniProtKB-ARBA"/>
</dbReference>
<dbReference type="SMART" id="SM00710">
    <property type="entry name" value="PbH1"/>
    <property type="match status" value="5"/>
</dbReference>
<evidence type="ECO:0000256" key="10">
    <source>
        <dbReference type="ARBA" id="ARBA00034074"/>
    </source>
</evidence>
<evidence type="ECO:0000256" key="4">
    <source>
        <dbReference type="ARBA" id="ARBA00022512"/>
    </source>
</evidence>
<comment type="subcellular location">
    <subcellularLocation>
        <location evidence="1">Secreted</location>
        <location evidence="1">Cell wall</location>
    </subcellularLocation>
</comment>
<evidence type="ECO:0000256" key="12">
    <source>
        <dbReference type="RuleBase" id="RU361169"/>
    </source>
</evidence>
<dbReference type="Pfam" id="PF00295">
    <property type="entry name" value="Glyco_hydro_28"/>
    <property type="match status" value="1"/>
</dbReference>
<feature type="chain" id="PRO_5043473974" description="endo-polygalacturonase" evidence="13">
    <location>
        <begin position="25"/>
        <end position="400"/>
    </location>
</feature>
<dbReference type="Gene3D" id="2.160.20.10">
    <property type="entry name" value="Single-stranded right-handed beta-helix, Pectin lyase-like"/>
    <property type="match status" value="1"/>
</dbReference>
<accession>A0AAV8PBP6</accession>
<evidence type="ECO:0000256" key="6">
    <source>
        <dbReference type="ARBA" id="ARBA00022729"/>
    </source>
</evidence>
<evidence type="ECO:0000256" key="2">
    <source>
        <dbReference type="ARBA" id="ARBA00008834"/>
    </source>
</evidence>
<dbReference type="InterPro" id="IPR000743">
    <property type="entry name" value="Glyco_hydro_28"/>
</dbReference>
<dbReference type="AlphaFoldDB" id="A0AAV8PBP6"/>
<keyword evidence="5" id="KW-0964">Secreted</keyword>
<evidence type="ECO:0000313" key="14">
    <source>
        <dbReference type="EMBL" id="KAJ8478476.1"/>
    </source>
</evidence>
<feature type="active site" evidence="11">
    <location>
        <position position="247"/>
    </location>
</feature>
<evidence type="ECO:0000256" key="9">
    <source>
        <dbReference type="ARBA" id="ARBA00023316"/>
    </source>
</evidence>
<name>A0AAV8PBP6_ENSVE</name>
<protein>
    <recommendedName>
        <fullName evidence="3">endo-polygalacturonase</fullName>
        <ecNumber evidence="3">3.2.1.15</ecNumber>
    </recommendedName>
</protein>
<comment type="similarity">
    <text evidence="2 12">Belongs to the glycosyl hydrolase 28 family.</text>
</comment>
<keyword evidence="4" id="KW-0134">Cell wall</keyword>
<keyword evidence="6 13" id="KW-0732">Signal</keyword>
<evidence type="ECO:0000256" key="3">
    <source>
        <dbReference type="ARBA" id="ARBA00012736"/>
    </source>
</evidence>
<evidence type="ECO:0000256" key="5">
    <source>
        <dbReference type="ARBA" id="ARBA00022525"/>
    </source>
</evidence>
<dbReference type="GO" id="GO:0005975">
    <property type="term" value="P:carbohydrate metabolic process"/>
    <property type="evidence" value="ECO:0007669"/>
    <property type="project" value="InterPro"/>
</dbReference>
<keyword evidence="9" id="KW-0961">Cell wall biogenesis/degradation</keyword>
<dbReference type="InterPro" id="IPR006626">
    <property type="entry name" value="PbH1"/>
</dbReference>
<dbReference type="GO" id="GO:0009830">
    <property type="term" value="P:cell wall modification involved in abscission"/>
    <property type="evidence" value="ECO:0007669"/>
    <property type="project" value="UniProtKB-ARBA"/>
</dbReference>
<feature type="signal peptide" evidence="13">
    <location>
        <begin position="1"/>
        <end position="24"/>
    </location>
</feature>
<organism evidence="14 15">
    <name type="scientific">Ensete ventricosum</name>
    <name type="common">Abyssinian banana</name>
    <name type="synonym">Musa ensete</name>
    <dbReference type="NCBI Taxonomy" id="4639"/>
    <lineage>
        <taxon>Eukaryota</taxon>
        <taxon>Viridiplantae</taxon>
        <taxon>Streptophyta</taxon>
        <taxon>Embryophyta</taxon>
        <taxon>Tracheophyta</taxon>
        <taxon>Spermatophyta</taxon>
        <taxon>Magnoliopsida</taxon>
        <taxon>Liliopsida</taxon>
        <taxon>Zingiberales</taxon>
        <taxon>Musaceae</taxon>
        <taxon>Ensete</taxon>
    </lineage>
</organism>
<keyword evidence="15" id="KW-1185">Reference proteome</keyword>
<sequence length="400" mass="43264">MAPLTYLLLLVIMLVSNNFHGGSTQKVVNVQYYGAKGDADSDSMAFDKAWKKACSSSTPTILLVPKNKRYLLKPMNFRGPCKSHVSFTIMGTLEATRNQKDWDGRISRHWILFSNVENLAVRGGGTINGNGKIWWRGACKVDDASTPCVSPPTALSFNSCKNLRVENLTVMDSPRMHISLEKCTGVDASHLSITAPDASPNTDGIHITHSKNVKIANSFIGTGDDCISIVSGSKNVMASNIVCGPGHGISIGSLGAHNSEAQVFNVTVDMARFVGTTNGVRIKTWQGGKGYAKGLTFKNILMQNVLNPIIIDQNYCDSQNPCHKQDSAVQVMDVLYQNIRGTSASEVAINLQCSNDRPCRNVLLQDVNLVGIGGDSAKSLCSNVQMIKRGTVIPPPRVHD</sequence>
<comment type="caution">
    <text evidence="14">The sequence shown here is derived from an EMBL/GenBank/DDBJ whole genome shotgun (WGS) entry which is preliminary data.</text>
</comment>
<dbReference type="InterPro" id="IPR012334">
    <property type="entry name" value="Pectin_lyas_fold"/>
</dbReference>
<dbReference type="EMBL" id="JAQQAF010000006">
    <property type="protein sequence ID" value="KAJ8478476.1"/>
    <property type="molecule type" value="Genomic_DNA"/>
</dbReference>
<dbReference type="PROSITE" id="PS00502">
    <property type="entry name" value="POLYGALACTURONASE"/>
    <property type="match status" value="1"/>
</dbReference>
<dbReference type="Proteomes" id="UP001222027">
    <property type="component" value="Unassembled WGS sequence"/>
</dbReference>
<comment type="catalytic activity">
    <reaction evidence="10">
        <text>(1,4-alpha-D-galacturonosyl)n+m + H2O = (1,4-alpha-D-galacturonosyl)n + (1,4-alpha-D-galacturonosyl)m.</text>
        <dbReference type="EC" id="3.2.1.15"/>
    </reaction>
</comment>
<evidence type="ECO:0000256" key="7">
    <source>
        <dbReference type="ARBA" id="ARBA00022801"/>
    </source>
</evidence>
<keyword evidence="7 12" id="KW-0378">Hydrolase</keyword>
<evidence type="ECO:0000256" key="11">
    <source>
        <dbReference type="PROSITE-ProRule" id="PRU10052"/>
    </source>
</evidence>
<reference evidence="14 15" key="1">
    <citation type="submission" date="2022-12" db="EMBL/GenBank/DDBJ databases">
        <title>Chromosome-scale assembly of the Ensete ventricosum genome.</title>
        <authorList>
            <person name="Dussert Y."/>
            <person name="Stocks J."/>
            <person name="Wendawek A."/>
            <person name="Woldeyes F."/>
            <person name="Nichols R.A."/>
            <person name="Borrell J.S."/>
        </authorList>
    </citation>
    <scope>NUCLEOTIDE SEQUENCE [LARGE SCALE GENOMIC DNA]</scope>
    <source>
        <strain evidence="15">cv. Maze</strain>
        <tissue evidence="14">Seeds</tissue>
    </source>
</reference>
<dbReference type="InterPro" id="IPR011050">
    <property type="entry name" value="Pectin_lyase_fold/virulence"/>
</dbReference>